<feature type="region of interest" description="Disordered" evidence="1">
    <location>
        <begin position="206"/>
        <end position="225"/>
    </location>
</feature>
<feature type="region of interest" description="Disordered" evidence="1">
    <location>
        <begin position="31"/>
        <end position="65"/>
    </location>
</feature>
<evidence type="ECO:0000313" key="2">
    <source>
        <dbReference type="EMBL" id="QHN38850.1"/>
    </source>
</evidence>
<reference evidence="2" key="1">
    <citation type="journal article" date="2021" name="Nat. Microbiol.">
        <title>Cocultivation of an ultrasmall environmental parasitic bacterium with lytic ability against bacteria associated with wastewater foams.</title>
        <authorList>
            <person name="Batinovic S."/>
            <person name="Rose J.J.A."/>
            <person name="Ratcliffe J."/>
            <person name="Seviour R.J."/>
            <person name="Petrovski S."/>
        </authorList>
    </citation>
    <scope>NUCLEOTIDE SEQUENCE</scope>
    <source>
        <strain evidence="2">CON44</strain>
    </source>
</reference>
<protein>
    <submittedName>
        <fullName evidence="2">DUF3060 domain-containing protein</fullName>
    </submittedName>
</protein>
<dbReference type="RefSeq" id="WP_005186456.1">
    <property type="nucleotide sequence ID" value="NZ_CP045804.1"/>
</dbReference>
<dbReference type="EMBL" id="CP045810">
    <property type="protein sequence ID" value="QHN38850.1"/>
    <property type="molecule type" value="Genomic_DNA"/>
</dbReference>
<organism evidence="2">
    <name type="scientific">Gordonia amarae</name>
    <dbReference type="NCBI Taxonomy" id="36821"/>
    <lineage>
        <taxon>Bacteria</taxon>
        <taxon>Bacillati</taxon>
        <taxon>Actinomycetota</taxon>
        <taxon>Actinomycetes</taxon>
        <taxon>Mycobacteriales</taxon>
        <taxon>Gordoniaceae</taxon>
        <taxon>Gordonia</taxon>
    </lineage>
</organism>
<gene>
    <name evidence="2" type="ORF">GII30_06385</name>
</gene>
<dbReference type="AlphaFoldDB" id="A0A857KV34"/>
<evidence type="ECO:0000256" key="1">
    <source>
        <dbReference type="SAM" id="MobiDB-lite"/>
    </source>
</evidence>
<name>A0A857KV34_9ACTN</name>
<proteinExistence type="predicted"/>
<sequence length="225" mass="22229">MVSFSQIHRSGRHLAVAAVFAGAMIVAGCSGSGDDQPGTTSRSGAAAPSGTAVPPGSGSRDLSGGGTCSAGEDIVIATVGASPIISGDCGTISVSADKVRGNIESAAEVTISGSDVTLLGETWGTVTIEGAGSGTNVDRIDRLTLTAANTRVTGTHIGTATVDGDGGTINTDGIGTLTLNGDRSTIIVGGAIDRLEVHGSANTVNWSEGARRPATDTGKNNTYTR</sequence>
<accession>A0A857KV34</accession>